<evidence type="ECO:0000313" key="2">
    <source>
        <dbReference type="Proteomes" id="UP001162029"/>
    </source>
</evidence>
<reference evidence="1" key="1">
    <citation type="submission" date="2022-12" db="EMBL/GenBank/DDBJ databases">
        <authorList>
            <person name="Webb A."/>
        </authorList>
    </citation>
    <scope>NUCLEOTIDE SEQUENCE</scope>
    <source>
        <strain evidence="1">Pd1</strain>
    </source>
</reference>
<evidence type="ECO:0000313" key="1">
    <source>
        <dbReference type="EMBL" id="CAI5739353.1"/>
    </source>
</evidence>
<dbReference type="EMBL" id="CANTFM010001433">
    <property type="protein sequence ID" value="CAI5739353.1"/>
    <property type="molecule type" value="Genomic_DNA"/>
</dbReference>
<comment type="caution">
    <text evidence="1">The sequence shown here is derived from an EMBL/GenBank/DDBJ whole genome shotgun (WGS) entry which is preliminary data.</text>
</comment>
<keyword evidence="2" id="KW-1185">Reference proteome</keyword>
<protein>
    <submittedName>
        <fullName evidence="1">Uncharacterized protein</fullName>
    </submittedName>
</protein>
<dbReference type="AlphaFoldDB" id="A0AAV0UTQ5"/>
<name>A0AAV0UTQ5_9STRA</name>
<proteinExistence type="predicted"/>
<gene>
    <name evidence="1" type="ORF">PDE001_LOCUS7175</name>
</gene>
<dbReference type="Proteomes" id="UP001162029">
    <property type="component" value="Unassembled WGS sequence"/>
</dbReference>
<organism evidence="1 2">
    <name type="scientific">Peronospora destructor</name>
    <dbReference type="NCBI Taxonomy" id="86335"/>
    <lineage>
        <taxon>Eukaryota</taxon>
        <taxon>Sar</taxon>
        <taxon>Stramenopiles</taxon>
        <taxon>Oomycota</taxon>
        <taxon>Peronosporomycetes</taxon>
        <taxon>Peronosporales</taxon>
        <taxon>Peronosporaceae</taxon>
        <taxon>Peronospora</taxon>
    </lineage>
</organism>
<accession>A0AAV0UTQ5</accession>
<sequence length="102" mass="11212">MTGLTPGRAAALCHAPKRLPSVAHSSVIANVTTRSQAKKPDVAPHCVARPISDAAVSDFLLHLQSVTQYVRDALQEAVNKQKENADFFKRRRKNMDTFQIGD</sequence>